<dbReference type="GO" id="GO:0016020">
    <property type="term" value="C:membrane"/>
    <property type="evidence" value="ECO:0007669"/>
    <property type="project" value="UniProtKB-SubCell"/>
</dbReference>
<dbReference type="Pfam" id="PF00015">
    <property type="entry name" value="MCPsignal"/>
    <property type="match status" value="1"/>
</dbReference>
<gene>
    <name evidence="7" type="ORF">EIK76_04960</name>
</gene>
<sequence length="533" mass="57032">MALMLHSIRSKIIAGYAAVLLVAVLSAAVLLNNNQQIRYRVDGFTGTTLPVLAQLDVLLSASKELVLAGYSLYGTTLDHAAFKKQQRELEVRLDQTNQHLAGQLQVSLDKELAAFHHALNALATVMAASEVNWDSAREKLSDLTKHSAVLAVRVERLRTEVAAEANSGSLAISEQLASSFLVIISLISALVIVAIGAFILAQRQIAVPIQNLSGQITQLAQERDLTLIFDRQHQGELGLMSTSLTHLLKVFSSGMAEVKAAIVQIDKAVSDLGHSTDLSACSVQSLQADIISLVGLMQRLEQQMAQSVDYSASAAAYAQQGAQQLAQAQQEVQQSSDSIHSLAKDIETTASMLLSLKVAGDQVSTVVKTIADIAAQTNLLALNAAIEAARAGESGRGFAVVADEVRTLATRTHQSTVEINTMLETIVRSIQSAVTTMGSNQQQASQSVQLSSLLVETLQQSRIVILQLADVSKQSAAIASEAQQEVAQIRHQVQQFKQLGDQVLVGNTQIGQAAQSMTELADQLSTTVSKYKL</sequence>
<evidence type="ECO:0000256" key="2">
    <source>
        <dbReference type="ARBA" id="ARBA00023224"/>
    </source>
</evidence>
<dbReference type="InterPro" id="IPR004089">
    <property type="entry name" value="MCPsignal_dom"/>
</dbReference>
<feature type="coiled-coil region" evidence="4">
    <location>
        <begin position="283"/>
        <end position="345"/>
    </location>
</feature>
<evidence type="ECO:0000259" key="6">
    <source>
        <dbReference type="PROSITE" id="PS50111"/>
    </source>
</evidence>
<dbReference type="EMBL" id="RRCF01000001">
    <property type="protein sequence ID" value="RRJ23420.1"/>
    <property type="molecule type" value="Genomic_DNA"/>
</dbReference>
<evidence type="ECO:0000256" key="5">
    <source>
        <dbReference type="SAM" id="Phobius"/>
    </source>
</evidence>
<protein>
    <submittedName>
        <fullName evidence="7">Methyl-accepting chemotaxis protein</fullName>
    </submittedName>
</protein>
<reference evidence="7 8" key="1">
    <citation type="submission" date="2018-11" db="EMBL/GenBank/DDBJ databases">
        <title>Draft genome analysis of Rheinheimera mesophila isolated from an industrial waste site.</title>
        <authorList>
            <person name="Yu Q."/>
            <person name="Qi Y."/>
            <person name="Zhang H."/>
            <person name="Lu Y."/>
            <person name="Pu J."/>
        </authorList>
    </citation>
    <scope>NUCLEOTIDE SEQUENCE [LARGE SCALE GENOMIC DNA]</scope>
    <source>
        <strain evidence="7 8">IITR13</strain>
    </source>
</reference>
<dbReference type="AlphaFoldDB" id="A0A3P3QSM9"/>
<dbReference type="RefSeq" id="WP_052749354.1">
    <property type="nucleotide sequence ID" value="NZ_LAVS01000031.1"/>
</dbReference>
<feature type="transmembrane region" description="Helical" evidence="5">
    <location>
        <begin position="180"/>
        <end position="201"/>
    </location>
</feature>
<name>A0A3P3QSM9_9GAMM</name>
<accession>A0A3P3QSM9</accession>
<keyword evidence="5" id="KW-0472">Membrane</keyword>
<comment type="caution">
    <text evidence="7">The sequence shown here is derived from an EMBL/GenBank/DDBJ whole genome shotgun (WGS) entry which is preliminary data.</text>
</comment>
<keyword evidence="5" id="KW-0812">Transmembrane</keyword>
<dbReference type="SUPFAM" id="SSF58104">
    <property type="entry name" value="Methyl-accepting chemotaxis protein (MCP) signaling domain"/>
    <property type="match status" value="1"/>
</dbReference>
<dbReference type="PROSITE" id="PS50111">
    <property type="entry name" value="CHEMOTAXIS_TRANSDUC_2"/>
    <property type="match status" value="1"/>
</dbReference>
<dbReference type="Gene3D" id="1.10.287.950">
    <property type="entry name" value="Methyl-accepting chemotaxis protein"/>
    <property type="match status" value="1"/>
</dbReference>
<keyword evidence="8" id="KW-1185">Reference proteome</keyword>
<comment type="subcellular location">
    <subcellularLocation>
        <location evidence="1">Membrane</location>
    </subcellularLocation>
</comment>
<organism evidence="7 8">
    <name type="scientific">Rheinheimera mesophila</name>
    <dbReference type="NCBI Taxonomy" id="1547515"/>
    <lineage>
        <taxon>Bacteria</taxon>
        <taxon>Pseudomonadati</taxon>
        <taxon>Pseudomonadota</taxon>
        <taxon>Gammaproteobacteria</taxon>
        <taxon>Chromatiales</taxon>
        <taxon>Chromatiaceae</taxon>
        <taxon>Rheinheimera</taxon>
    </lineage>
</organism>
<dbReference type="GO" id="GO:0006935">
    <property type="term" value="P:chemotaxis"/>
    <property type="evidence" value="ECO:0007669"/>
    <property type="project" value="UniProtKB-ARBA"/>
</dbReference>
<dbReference type="PANTHER" id="PTHR32089:SF112">
    <property type="entry name" value="LYSOZYME-LIKE PROTEIN-RELATED"/>
    <property type="match status" value="1"/>
</dbReference>
<dbReference type="GO" id="GO:0007165">
    <property type="term" value="P:signal transduction"/>
    <property type="evidence" value="ECO:0007669"/>
    <property type="project" value="UniProtKB-KW"/>
</dbReference>
<evidence type="ECO:0000256" key="1">
    <source>
        <dbReference type="ARBA" id="ARBA00004370"/>
    </source>
</evidence>
<feature type="transmembrane region" description="Helical" evidence="5">
    <location>
        <begin position="12"/>
        <end position="31"/>
    </location>
</feature>
<evidence type="ECO:0000313" key="8">
    <source>
        <dbReference type="Proteomes" id="UP000276260"/>
    </source>
</evidence>
<feature type="domain" description="Methyl-accepting transducer" evidence="6">
    <location>
        <begin position="254"/>
        <end position="500"/>
    </location>
</feature>
<keyword evidence="2 3" id="KW-0807">Transducer</keyword>
<proteinExistence type="predicted"/>
<evidence type="ECO:0000313" key="7">
    <source>
        <dbReference type="EMBL" id="RRJ23420.1"/>
    </source>
</evidence>
<dbReference type="PANTHER" id="PTHR32089">
    <property type="entry name" value="METHYL-ACCEPTING CHEMOTAXIS PROTEIN MCPB"/>
    <property type="match status" value="1"/>
</dbReference>
<dbReference type="SMART" id="SM00283">
    <property type="entry name" value="MA"/>
    <property type="match status" value="1"/>
</dbReference>
<evidence type="ECO:0000256" key="3">
    <source>
        <dbReference type="PROSITE-ProRule" id="PRU00284"/>
    </source>
</evidence>
<evidence type="ECO:0000256" key="4">
    <source>
        <dbReference type="SAM" id="Coils"/>
    </source>
</evidence>
<dbReference type="Proteomes" id="UP000276260">
    <property type="component" value="Unassembled WGS sequence"/>
</dbReference>
<keyword evidence="5" id="KW-1133">Transmembrane helix</keyword>
<keyword evidence="4" id="KW-0175">Coiled coil</keyword>